<name>A0A4P9YYR5_9FUNG</name>
<feature type="transmembrane region" description="Helical" evidence="1">
    <location>
        <begin position="90"/>
        <end position="117"/>
    </location>
</feature>
<keyword evidence="1" id="KW-0472">Membrane</keyword>
<dbReference type="OrthoDB" id="5587891at2759"/>
<dbReference type="AlphaFoldDB" id="A0A4P9YYR5"/>
<keyword evidence="3" id="KW-1185">Reference proteome</keyword>
<feature type="transmembrane region" description="Helical" evidence="1">
    <location>
        <begin position="156"/>
        <end position="178"/>
    </location>
</feature>
<feature type="transmembrane region" description="Helical" evidence="1">
    <location>
        <begin position="242"/>
        <end position="262"/>
    </location>
</feature>
<reference evidence="3" key="1">
    <citation type="journal article" date="2018" name="Nat. Microbiol.">
        <title>Leveraging single-cell genomics to expand the fungal tree of life.</title>
        <authorList>
            <person name="Ahrendt S.R."/>
            <person name="Quandt C.A."/>
            <person name="Ciobanu D."/>
            <person name="Clum A."/>
            <person name="Salamov A."/>
            <person name="Andreopoulos B."/>
            <person name="Cheng J.F."/>
            <person name="Woyke T."/>
            <person name="Pelin A."/>
            <person name="Henrissat B."/>
            <person name="Reynolds N.K."/>
            <person name="Benny G.L."/>
            <person name="Smith M.E."/>
            <person name="James T.Y."/>
            <person name="Grigoriev I.V."/>
        </authorList>
    </citation>
    <scope>NUCLEOTIDE SEQUENCE [LARGE SCALE GENOMIC DNA]</scope>
    <source>
        <strain evidence="3">Benny S71-1</strain>
    </source>
</reference>
<dbReference type="EMBL" id="KZ990183">
    <property type="protein sequence ID" value="RKP24511.1"/>
    <property type="molecule type" value="Genomic_DNA"/>
</dbReference>
<keyword evidence="1" id="KW-1133">Transmembrane helix</keyword>
<feature type="transmembrane region" description="Helical" evidence="1">
    <location>
        <begin position="123"/>
        <end position="144"/>
    </location>
</feature>
<dbReference type="Proteomes" id="UP000278143">
    <property type="component" value="Unassembled WGS sequence"/>
</dbReference>
<sequence length="338" mass="38083">MSAISITANEHYSDTWAHNATRVWGIPMHPLSQMSILDFVTESMADGDVARARGRLFGIQLQLTVFILAGWVFVRNLVISVRLSRRQLHALPGWCCLISSLLGTSLAVLFGLAMVFPQFNCHILLWYFIFAKNISCFCHSTIILHKLYLALLRRRWVLIVGTVVNTLHLAFSAILIMTSVIALEPYYGCVIYYISLAPLLCVTTSTPQSALFLFVFSHIAYQQYRKLGLRAWRQLARDGIQAMILVLTVNLVCNLLLSFKVGRDLADAFFYIDWVLTLTILTNYCVNVCNAADSLSGPRHDNSNMTHVDITPTITSSNGRRFTSKANLTSYFNIQSTR</sequence>
<evidence type="ECO:0000256" key="1">
    <source>
        <dbReference type="SAM" id="Phobius"/>
    </source>
</evidence>
<evidence type="ECO:0000313" key="3">
    <source>
        <dbReference type="Proteomes" id="UP000278143"/>
    </source>
</evidence>
<evidence type="ECO:0000313" key="2">
    <source>
        <dbReference type="EMBL" id="RKP24511.1"/>
    </source>
</evidence>
<feature type="transmembrane region" description="Helical" evidence="1">
    <location>
        <begin position="268"/>
        <end position="286"/>
    </location>
</feature>
<accession>A0A4P9YYR5</accession>
<organism evidence="2 3">
    <name type="scientific">Syncephalis pseudoplumigaleata</name>
    <dbReference type="NCBI Taxonomy" id="1712513"/>
    <lineage>
        <taxon>Eukaryota</taxon>
        <taxon>Fungi</taxon>
        <taxon>Fungi incertae sedis</taxon>
        <taxon>Zoopagomycota</taxon>
        <taxon>Zoopagomycotina</taxon>
        <taxon>Zoopagomycetes</taxon>
        <taxon>Zoopagales</taxon>
        <taxon>Piptocephalidaceae</taxon>
        <taxon>Syncephalis</taxon>
    </lineage>
</organism>
<keyword evidence="1" id="KW-0812">Transmembrane</keyword>
<proteinExistence type="predicted"/>
<gene>
    <name evidence="2" type="ORF">SYNPS1DRAFT_23415</name>
</gene>
<feature type="transmembrane region" description="Helical" evidence="1">
    <location>
        <begin position="190"/>
        <end position="221"/>
    </location>
</feature>
<protein>
    <submittedName>
        <fullName evidence="2">Uncharacterized protein</fullName>
    </submittedName>
</protein>
<feature type="transmembrane region" description="Helical" evidence="1">
    <location>
        <begin position="59"/>
        <end position="78"/>
    </location>
</feature>